<dbReference type="Proteomes" id="UP000230251">
    <property type="component" value="Unassembled WGS sequence"/>
</dbReference>
<comment type="caution">
    <text evidence="1">The sequence shown here is derived from an EMBL/GenBank/DDBJ whole genome shotgun (WGS) entry which is preliminary data.</text>
</comment>
<accession>A0A2M8EPI2</accession>
<gene>
    <name evidence="1" type="ORF">CO057_01735</name>
</gene>
<dbReference type="EMBL" id="PFSI01000028">
    <property type="protein sequence ID" value="PJC24648.1"/>
    <property type="molecule type" value="Genomic_DNA"/>
</dbReference>
<reference evidence="2" key="1">
    <citation type="submission" date="2017-09" db="EMBL/GenBank/DDBJ databases">
        <title>Depth-based differentiation of microbial function through sediment-hosted aquifers and enrichment of novel symbionts in the deep terrestrial subsurface.</title>
        <authorList>
            <person name="Probst A.J."/>
            <person name="Ladd B."/>
            <person name="Jarett J.K."/>
            <person name="Geller-Mcgrath D.E."/>
            <person name="Sieber C.M.K."/>
            <person name="Emerson J.B."/>
            <person name="Anantharaman K."/>
            <person name="Thomas B.C."/>
            <person name="Malmstrom R."/>
            <person name="Stieglmeier M."/>
            <person name="Klingl A."/>
            <person name="Woyke T."/>
            <person name="Ryan C.M."/>
            <person name="Banfield J.F."/>
        </authorList>
    </citation>
    <scope>NUCLEOTIDE SEQUENCE [LARGE SCALE GENOMIC DNA]</scope>
</reference>
<dbReference type="AlphaFoldDB" id="A0A2M8EPI2"/>
<proteinExistence type="predicted"/>
<sequence>MKSLSIVLVAVFAIVVTAFVFFITIEELEAPIIDDADISDDSTDTNEPEEVKDGYLIFENEELGIRFEYPEEWGELQVTFNNTTPSSEIDNSDADWRTETIIIIPGVGSILSSYTGGEIMGRGGYWADYVTRTQTADQVNTLCNSLESPEFFAQPSESCSNFTNLSGVEFVELSGSTDWYGDITNNVDLYLAHHPDSDYYGLAISTQELAQDGTVTQETADQIYRIVMSLEYID</sequence>
<organism evidence="1 2">
    <name type="scientific">Candidatus Uhrbacteria bacterium CG_4_9_14_0_2_um_filter_41_50</name>
    <dbReference type="NCBI Taxonomy" id="1975031"/>
    <lineage>
        <taxon>Bacteria</taxon>
        <taxon>Candidatus Uhriibacteriota</taxon>
    </lineage>
</organism>
<protein>
    <submittedName>
        <fullName evidence="1">Uncharacterized protein</fullName>
    </submittedName>
</protein>
<evidence type="ECO:0000313" key="2">
    <source>
        <dbReference type="Proteomes" id="UP000230251"/>
    </source>
</evidence>
<evidence type="ECO:0000313" key="1">
    <source>
        <dbReference type="EMBL" id="PJC24648.1"/>
    </source>
</evidence>
<name>A0A2M8EPI2_9BACT</name>